<proteinExistence type="predicted"/>
<protein>
    <submittedName>
        <fullName evidence="3">Uncharacterized protein LOC112454887</fullName>
    </submittedName>
</protein>
<keyword evidence="2" id="KW-1185">Reference proteome</keyword>
<dbReference type="PANTHER" id="PTHR47331:SF5">
    <property type="entry name" value="RIBONUCLEASE H"/>
    <property type="match status" value="1"/>
</dbReference>
<dbReference type="PANTHER" id="PTHR47331">
    <property type="entry name" value="PHD-TYPE DOMAIN-CONTAINING PROTEIN"/>
    <property type="match status" value="1"/>
</dbReference>
<organism evidence="2 3">
    <name type="scientific">Temnothorax curvispinosus</name>
    <dbReference type="NCBI Taxonomy" id="300111"/>
    <lineage>
        <taxon>Eukaryota</taxon>
        <taxon>Metazoa</taxon>
        <taxon>Ecdysozoa</taxon>
        <taxon>Arthropoda</taxon>
        <taxon>Hexapoda</taxon>
        <taxon>Insecta</taxon>
        <taxon>Pterygota</taxon>
        <taxon>Neoptera</taxon>
        <taxon>Endopterygota</taxon>
        <taxon>Hymenoptera</taxon>
        <taxon>Apocrita</taxon>
        <taxon>Aculeata</taxon>
        <taxon>Formicoidea</taxon>
        <taxon>Formicidae</taxon>
        <taxon>Myrmicinae</taxon>
        <taxon>Temnothorax</taxon>
    </lineage>
</organism>
<accession>A0A6J1PSQ4</accession>
<dbReference type="OrthoDB" id="7700578at2759"/>
<feature type="compositionally biased region" description="Polar residues" evidence="1">
    <location>
        <begin position="445"/>
        <end position="467"/>
    </location>
</feature>
<evidence type="ECO:0000313" key="2">
    <source>
        <dbReference type="Proteomes" id="UP000504618"/>
    </source>
</evidence>
<feature type="region of interest" description="Disordered" evidence="1">
    <location>
        <begin position="423"/>
        <end position="467"/>
    </location>
</feature>
<dbReference type="AlphaFoldDB" id="A0A6J1PSQ4"/>
<dbReference type="InterPro" id="IPR005312">
    <property type="entry name" value="DUF1759"/>
</dbReference>
<gene>
    <name evidence="3" type="primary">LOC112454887</name>
</gene>
<sequence length="755" mass="85506">MRLSHIENHIDQQLTLMGIIAKTVDNLLTIGRENVMPHMVHTRIADLQDNWDQFSIRQHAIGMAVRGLNAEERLSVINHAYFSEGLFSKTHQSYLREIDKLNSLLAPEHPAPEQVSVTPTTFTQPFSREQESVPPSTSTQFRSNNPDYHYYSRLPEIELPKFDGVQSNWLSFKDLFSSIVIKRPSLTSVEKLQYLKTRLSGSAALLLKNTTLTSDNFQKAWDALIAFYENTRLLVNEALQALFSLKRMTKESHKEMEMLYTNLTQIYRTLETLQRPVETWDDIFVFTAVQRLVSESVKAWENHLGSNKQPPTWEQFKDFLFNRLHSLQAFEKCTLGKSVPSAKSHFSGKPKDEKAGKKNSCVICSAKHYVAHCPQYTAKTIEQRLAIIAKHKLCFNCLGLHRSSACRVTTRCLKCGSKHHTTIHKVKGKPTNSDQATAKAEPQADSFSTSTKEQASQSNSTNTNAKAVNSTSVSQLTSVLLATAQIIIEGPNGEFTKAHPKFTVPGSIDVILGADIYSNLIEEGIVKGAVDTPLAQCTKLGWIISGPARNAPTSSFTQSLHVSINRELHDLIQRFWEMETVPSYNDSSLTAEDQQCELHFQSTHTRDASGRYAEAYQGFMDEFERLQHMTLVPESDPEPQLVYYLPHHGVLRDNDLNRIRVVFNGSSPTTTGCSLNDLLHTGAKLQINVFDVLVWWRRFPYVFSFDMVMRILLIMLHVGYHPLNSRNLKSGVKDRFGFQNHLKPGRTSHKLTMLK</sequence>
<dbReference type="RefSeq" id="XP_024872286.1">
    <property type="nucleotide sequence ID" value="XM_025016518.1"/>
</dbReference>
<reference evidence="3" key="1">
    <citation type="submission" date="2025-08" db="UniProtKB">
        <authorList>
            <consortium name="RefSeq"/>
        </authorList>
    </citation>
    <scope>IDENTIFICATION</scope>
    <source>
        <tissue evidence="3">Whole body</tissue>
    </source>
</reference>
<dbReference type="Proteomes" id="UP000504618">
    <property type="component" value="Unplaced"/>
</dbReference>
<dbReference type="GeneID" id="112454887"/>
<dbReference type="Pfam" id="PF03564">
    <property type="entry name" value="DUF1759"/>
    <property type="match status" value="1"/>
</dbReference>
<name>A0A6J1PSQ4_9HYME</name>
<evidence type="ECO:0000256" key="1">
    <source>
        <dbReference type="SAM" id="MobiDB-lite"/>
    </source>
</evidence>
<evidence type="ECO:0000313" key="3">
    <source>
        <dbReference type="RefSeq" id="XP_024872286.1"/>
    </source>
</evidence>